<dbReference type="InterPro" id="IPR031259">
    <property type="entry name" value="ILBP"/>
</dbReference>
<dbReference type="PRINTS" id="PR00178">
    <property type="entry name" value="FATTYACIDBP"/>
</dbReference>
<dbReference type="GO" id="GO:0008289">
    <property type="term" value="F:lipid binding"/>
    <property type="evidence" value="ECO:0007669"/>
    <property type="project" value="InterPro"/>
</dbReference>
<keyword evidence="5" id="KW-1185">Reference proteome</keyword>
<protein>
    <recommendedName>
        <fullName evidence="3">Cytosolic fatty-acid binding proteins domain-containing protein</fullName>
    </recommendedName>
</protein>
<dbReference type="EMBL" id="JAHDVG010000484">
    <property type="protein sequence ID" value="KAH1169543.1"/>
    <property type="molecule type" value="Genomic_DNA"/>
</dbReference>
<reference evidence="4" key="1">
    <citation type="submission" date="2021-09" db="EMBL/GenBank/DDBJ databases">
        <title>The genome of Mauremys mutica provides insights into the evolution of semi-aquatic lifestyle.</title>
        <authorList>
            <person name="Gong S."/>
            <person name="Gao Y."/>
        </authorList>
    </citation>
    <scope>NUCLEOTIDE SEQUENCE</scope>
    <source>
        <strain evidence="4">MM-2020</strain>
        <tissue evidence="4">Muscle</tissue>
    </source>
</reference>
<keyword evidence="2" id="KW-0813">Transport</keyword>
<dbReference type="AlphaFoldDB" id="A0A9D4AST6"/>
<sequence>MWPAAGGLPTSAQMWPAASGLPASAQLKLQPWPAAGRHRSYQLPGGMEERESPFPNQLPASGYNIHMRLSEIPYWRGGLTQKPRIQSAELHLKLIRSCLKETTASVRKMAFDGNWKVDRSENYEKFMEQMGINVMKRKLGAHDNLKITIQQEGNKFTVKESSTFRTIEIIFMLGVNFEYSLADGTELGVRNPLLYKKPVFNKVIAGMFYSSF</sequence>
<dbReference type="Pfam" id="PF00061">
    <property type="entry name" value="Lipocalin"/>
    <property type="match status" value="1"/>
</dbReference>
<evidence type="ECO:0000313" key="5">
    <source>
        <dbReference type="Proteomes" id="UP000827986"/>
    </source>
</evidence>
<proteinExistence type="inferred from homology"/>
<evidence type="ECO:0000256" key="2">
    <source>
        <dbReference type="RuleBase" id="RU003696"/>
    </source>
</evidence>
<evidence type="ECO:0000313" key="4">
    <source>
        <dbReference type="EMBL" id="KAH1169543.1"/>
    </source>
</evidence>
<dbReference type="SUPFAM" id="SSF50814">
    <property type="entry name" value="Lipocalins"/>
    <property type="match status" value="1"/>
</dbReference>
<dbReference type="InterPro" id="IPR000463">
    <property type="entry name" value="Fatty_acid-bd"/>
</dbReference>
<dbReference type="InterPro" id="IPR000566">
    <property type="entry name" value="Lipocln_cytosolic_FA-bd_dom"/>
</dbReference>
<dbReference type="Proteomes" id="UP000827986">
    <property type="component" value="Unassembled WGS sequence"/>
</dbReference>
<evidence type="ECO:0000256" key="1">
    <source>
        <dbReference type="ARBA" id="ARBA00008390"/>
    </source>
</evidence>
<dbReference type="PROSITE" id="PS00214">
    <property type="entry name" value="FABP"/>
    <property type="match status" value="1"/>
</dbReference>
<gene>
    <name evidence="4" type="ORF">KIL84_000528</name>
</gene>
<evidence type="ECO:0000259" key="3">
    <source>
        <dbReference type="PROSITE" id="PS00214"/>
    </source>
</evidence>
<organism evidence="4 5">
    <name type="scientific">Mauremys mutica</name>
    <name type="common">yellowpond turtle</name>
    <dbReference type="NCBI Taxonomy" id="74926"/>
    <lineage>
        <taxon>Eukaryota</taxon>
        <taxon>Metazoa</taxon>
        <taxon>Chordata</taxon>
        <taxon>Craniata</taxon>
        <taxon>Vertebrata</taxon>
        <taxon>Euteleostomi</taxon>
        <taxon>Archelosauria</taxon>
        <taxon>Testudinata</taxon>
        <taxon>Testudines</taxon>
        <taxon>Cryptodira</taxon>
        <taxon>Durocryptodira</taxon>
        <taxon>Testudinoidea</taxon>
        <taxon>Geoemydidae</taxon>
        <taxon>Geoemydinae</taxon>
        <taxon>Mauremys</taxon>
    </lineage>
</organism>
<dbReference type="InterPro" id="IPR012674">
    <property type="entry name" value="Calycin"/>
</dbReference>
<dbReference type="PANTHER" id="PTHR11955">
    <property type="entry name" value="FATTY ACID BINDING PROTEIN"/>
    <property type="match status" value="1"/>
</dbReference>
<accession>A0A9D4AST6</accession>
<feature type="domain" description="Cytosolic fatty-acid binding proteins" evidence="3">
    <location>
        <begin position="113"/>
        <end position="130"/>
    </location>
</feature>
<comment type="caution">
    <text evidence="4">The sequence shown here is derived from an EMBL/GenBank/DDBJ whole genome shotgun (WGS) entry which is preliminary data.</text>
</comment>
<name>A0A9D4AST6_9SAUR</name>
<dbReference type="Gene3D" id="2.40.128.20">
    <property type="match status" value="1"/>
</dbReference>
<comment type="similarity">
    <text evidence="1 2">Belongs to the calycin superfamily. Fatty-acid binding protein (FABP) family.</text>
</comment>